<organism evidence="3">
    <name type="scientific">mine drainage metagenome</name>
    <dbReference type="NCBI Taxonomy" id="410659"/>
    <lineage>
        <taxon>unclassified sequences</taxon>
        <taxon>metagenomes</taxon>
        <taxon>ecological metagenomes</taxon>
    </lineage>
</organism>
<dbReference type="PANTHER" id="PTHR30405:SF11">
    <property type="entry name" value="RNA-GUIDED DNA ENDONUCLEASE RV2885C-RELATED"/>
    <property type="match status" value="1"/>
</dbReference>
<dbReference type="PANTHER" id="PTHR30405">
    <property type="entry name" value="TRANSPOSASE"/>
    <property type="match status" value="1"/>
</dbReference>
<reference evidence="3" key="2">
    <citation type="journal article" date="2014" name="ISME J.">
        <title>Microbial stratification in low pH oxic and suboxic macroscopic growths along an acid mine drainage.</title>
        <authorList>
            <person name="Mendez-Garcia C."/>
            <person name="Mesa V."/>
            <person name="Sprenger R.R."/>
            <person name="Richter M."/>
            <person name="Diez M.S."/>
            <person name="Solano J."/>
            <person name="Bargiela R."/>
            <person name="Golyshina O.V."/>
            <person name="Manteca A."/>
            <person name="Ramos J.L."/>
            <person name="Gallego J.R."/>
            <person name="Llorente I."/>
            <person name="Martins Dos Santos V.A."/>
            <person name="Jensen O.N."/>
            <person name="Pelaez A.I."/>
            <person name="Sanchez J."/>
            <person name="Ferrer M."/>
        </authorList>
    </citation>
    <scope>NUCLEOTIDE SEQUENCE</scope>
</reference>
<keyword evidence="1" id="KW-0238">DNA-binding</keyword>
<feature type="domain" description="Cas12f1-like TNB" evidence="2">
    <location>
        <begin position="54"/>
        <end position="117"/>
    </location>
</feature>
<dbReference type="NCBIfam" id="TIGR01766">
    <property type="entry name" value="IS200/IS605 family accessory protein TnpB-like domain"/>
    <property type="match status" value="1"/>
</dbReference>
<accession>T0ZCQ9</accession>
<dbReference type="InterPro" id="IPR010095">
    <property type="entry name" value="Cas12f1-like_TNB"/>
</dbReference>
<sequence length="149" mass="16390">MRRVKHINHGTSEAIVQAAIHAGVSKITMEDLTYIRERIKAGKRLRARLHRWAWRQLQSFVEYKAKAAGIAVEYVNSAYTSQTCSCCGSFGKRVKHRFVCEKCGLRAHADLNASRNLARIGSGAPLPKATVSTPDVGSVELGNHVCASQ</sequence>
<evidence type="ECO:0000313" key="3">
    <source>
        <dbReference type="EMBL" id="EQD41992.1"/>
    </source>
</evidence>
<gene>
    <name evidence="3" type="ORF">B1B_14263</name>
</gene>
<evidence type="ECO:0000256" key="1">
    <source>
        <dbReference type="ARBA" id="ARBA00023125"/>
    </source>
</evidence>
<evidence type="ECO:0000259" key="2">
    <source>
        <dbReference type="Pfam" id="PF07282"/>
    </source>
</evidence>
<dbReference type="InterPro" id="IPR051399">
    <property type="entry name" value="RNA-guided_DNA_endo/Transpos"/>
</dbReference>
<dbReference type="EMBL" id="AUZY01009438">
    <property type="protein sequence ID" value="EQD41992.1"/>
    <property type="molecule type" value="Genomic_DNA"/>
</dbReference>
<comment type="caution">
    <text evidence="3">The sequence shown here is derived from an EMBL/GenBank/DDBJ whole genome shotgun (WGS) entry which is preliminary data.</text>
</comment>
<dbReference type="AlphaFoldDB" id="T0ZCQ9"/>
<dbReference type="Pfam" id="PF07282">
    <property type="entry name" value="Cas12f1-like_TNB"/>
    <property type="match status" value="1"/>
</dbReference>
<proteinExistence type="predicted"/>
<protein>
    <submittedName>
        <fullName evidence="3">Transposase, IS605 OrfB family</fullName>
    </submittedName>
</protein>
<dbReference type="GO" id="GO:0003677">
    <property type="term" value="F:DNA binding"/>
    <property type="evidence" value="ECO:0007669"/>
    <property type="project" value="UniProtKB-KW"/>
</dbReference>
<name>T0ZCQ9_9ZZZZ</name>
<reference evidence="3" key="1">
    <citation type="submission" date="2013-08" db="EMBL/GenBank/DDBJ databases">
        <authorList>
            <person name="Mendez C."/>
            <person name="Richter M."/>
            <person name="Ferrer M."/>
            <person name="Sanchez J."/>
        </authorList>
    </citation>
    <scope>NUCLEOTIDE SEQUENCE</scope>
</reference>
<dbReference type="NCBIfam" id="NF040570">
    <property type="entry name" value="guided_TnpB"/>
    <property type="match status" value="1"/>
</dbReference>